<dbReference type="SUPFAM" id="SSF89796">
    <property type="entry name" value="CoA-transferase family III (CaiB/BaiF)"/>
    <property type="match status" value="1"/>
</dbReference>
<dbReference type="PANTHER" id="PTHR48207:SF4">
    <property type="entry name" value="BLL6097 PROTEIN"/>
    <property type="match status" value="1"/>
</dbReference>
<gene>
    <name evidence="3" type="ORF">E6H04_14730</name>
</gene>
<name>A0A537IZU2_9BACT</name>
<evidence type="ECO:0000256" key="1">
    <source>
        <dbReference type="ARBA" id="ARBA00022679"/>
    </source>
</evidence>
<dbReference type="Gene3D" id="3.40.50.10540">
    <property type="entry name" value="Crotonobetainyl-coa:carnitine coa-transferase, domain 1"/>
    <property type="match status" value="1"/>
</dbReference>
<reference evidence="3 4" key="1">
    <citation type="journal article" date="2019" name="Nat. Microbiol.">
        <title>Mediterranean grassland soil C-N compound turnover is dependent on rainfall and depth, and is mediated by genomically divergent microorganisms.</title>
        <authorList>
            <person name="Diamond S."/>
            <person name="Andeer P.F."/>
            <person name="Li Z."/>
            <person name="Crits-Christoph A."/>
            <person name="Burstein D."/>
            <person name="Anantharaman K."/>
            <person name="Lane K.R."/>
            <person name="Thomas B.C."/>
            <person name="Pan C."/>
            <person name="Northen T.R."/>
            <person name="Banfield J.F."/>
        </authorList>
    </citation>
    <scope>NUCLEOTIDE SEQUENCE [LARGE SCALE GENOMIC DNA]</scope>
    <source>
        <strain evidence="3">NP_7</strain>
    </source>
</reference>
<evidence type="ECO:0000313" key="3">
    <source>
        <dbReference type="EMBL" id="TMI76793.1"/>
    </source>
</evidence>
<dbReference type="GO" id="GO:0008410">
    <property type="term" value="F:CoA-transferase activity"/>
    <property type="evidence" value="ECO:0007669"/>
    <property type="project" value="TreeGrafter"/>
</dbReference>
<dbReference type="PANTHER" id="PTHR48207">
    <property type="entry name" value="SUCCINATE--HYDROXYMETHYLGLUTARATE COA-TRANSFERASE"/>
    <property type="match status" value="1"/>
</dbReference>
<feature type="non-terminal residue" evidence="3">
    <location>
        <position position="280"/>
    </location>
</feature>
<dbReference type="Proteomes" id="UP000320048">
    <property type="component" value="Unassembled WGS sequence"/>
</dbReference>
<accession>A0A537IZU2</accession>
<dbReference type="InterPro" id="IPR003673">
    <property type="entry name" value="CoA-Trfase_fam_III"/>
</dbReference>
<organism evidence="3 4">
    <name type="scientific">Candidatus Segetimicrobium genomatis</name>
    <dbReference type="NCBI Taxonomy" id="2569760"/>
    <lineage>
        <taxon>Bacteria</taxon>
        <taxon>Bacillati</taxon>
        <taxon>Candidatus Sysuimicrobiota</taxon>
        <taxon>Candidatus Sysuimicrobiia</taxon>
        <taxon>Candidatus Sysuimicrobiales</taxon>
        <taxon>Candidatus Segetimicrobiaceae</taxon>
        <taxon>Candidatus Segetimicrobium</taxon>
    </lineage>
</organism>
<keyword evidence="1 3" id="KW-0808">Transferase</keyword>
<dbReference type="Pfam" id="PF02515">
    <property type="entry name" value="CoA_transf_3"/>
    <property type="match status" value="1"/>
</dbReference>
<protein>
    <submittedName>
        <fullName evidence="3">CoA transferase</fullName>
    </submittedName>
</protein>
<comment type="caution">
    <text evidence="3">The sequence shown here is derived from an EMBL/GenBank/DDBJ whole genome shotgun (WGS) entry which is preliminary data.</text>
</comment>
<sequence>MGRRAVVPPPRAGRARFGGRGRGGARVSRETRAAVERSVSAPVLPLDGVRVLDFTQITLGPLATQMLGDFGADVIKIERPGGGDYTRTTLPRPDGVSYIFLATNRNKRALTVDLRQPAGLDVVLRLVRGADVLIHNFRPGTMERLGLGYDELRERNPRLVYAVGSGYGLTGPYKAKGGQDALAQALGGALLRRTEPDAPPEPFSTAVCDCAAGMLLVQGILLALLARARTGTGQLISASLLDAMLFMEQQEATAWLNARQVVNWIALPRNGTFRTKDGKW</sequence>
<dbReference type="InterPro" id="IPR050483">
    <property type="entry name" value="CoA-transferase_III_domain"/>
</dbReference>
<dbReference type="InterPro" id="IPR023606">
    <property type="entry name" value="CoA-Trfase_III_dom_1_sf"/>
</dbReference>
<dbReference type="EMBL" id="VBAO01000497">
    <property type="protein sequence ID" value="TMI76793.1"/>
    <property type="molecule type" value="Genomic_DNA"/>
</dbReference>
<feature type="region of interest" description="Disordered" evidence="2">
    <location>
        <begin position="1"/>
        <end position="30"/>
    </location>
</feature>
<proteinExistence type="predicted"/>
<evidence type="ECO:0000313" key="4">
    <source>
        <dbReference type="Proteomes" id="UP000320048"/>
    </source>
</evidence>
<dbReference type="AlphaFoldDB" id="A0A537IZU2"/>
<evidence type="ECO:0000256" key="2">
    <source>
        <dbReference type="SAM" id="MobiDB-lite"/>
    </source>
</evidence>